<proteinExistence type="predicted"/>
<name>A0A430FW43_9BIFI</name>
<gene>
    <name evidence="2" type="ORF">D2E24_0512</name>
</gene>
<evidence type="ECO:0000313" key="2">
    <source>
        <dbReference type="EMBL" id="RSX58152.1"/>
    </source>
</evidence>
<dbReference type="EMBL" id="QXGK01000003">
    <property type="protein sequence ID" value="RSX58152.1"/>
    <property type="molecule type" value="Genomic_DNA"/>
</dbReference>
<keyword evidence="1" id="KW-1133">Transmembrane helix</keyword>
<feature type="transmembrane region" description="Helical" evidence="1">
    <location>
        <begin position="179"/>
        <end position="200"/>
    </location>
</feature>
<organism evidence="2 3">
    <name type="scientific">Bifidobacterium samirii</name>
    <dbReference type="NCBI Taxonomy" id="2306974"/>
    <lineage>
        <taxon>Bacteria</taxon>
        <taxon>Bacillati</taxon>
        <taxon>Actinomycetota</taxon>
        <taxon>Actinomycetes</taxon>
        <taxon>Bifidobacteriales</taxon>
        <taxon>Bifidobacteriaceae</taxon>
        <taxon>Bifidobacterium</taxon>
    </lineage>
</organism>
<dbReference type="Proteomes" id="UP000287470">
    <property type="component" value="Unassembled WGS sequence"/>
</dbReference>
<accession>A0A430FW43</accession>
<dbReference type="AlphaFoldDB" id="A0A430FW43"/>
<keyword evidence="3" id="KW-1185">Reference proteome</keyword>
<reference evidence="2 3" key="1">
    <citation type="submission" date="2018-09" db="EMBL/GenBank/DDBJ databases">
        <title>Characterization of the phylogenetic diversity of five novel species belonging to the genus Bifidobacterium.</title>
        <authorList>
            <person name="Lugli G.A."/>
            <person name="Duranti S."/>
            <person name="Milani C."/>
        </authorList>
    </citation>
    <scope>NUCLEOTIDE SEQUENCE [LARGE SCALE GENOMIC DNA]</scope>
    <source>
        <strain evidence="2 3">2033B</strain>
    </source>
</reference>
<keyword evidence="1" id="KW-0472">Membrane</keyword>
<sequence>MLVALMTFAIASPSGTSGAPANDVNREKATTGVAFRNDCIEDELGWFDNVTKTERRLKSFYDATGVQPYVVLRAYDATLTDDDAKREYAEQWYDDNIDDEGTLLFMYFAEEDTDNDVGYMALVNGKQIGGVMDSQAVEVFWAYVDEYWYSDLSTDDMMVTIFDKTADRIMQRSTTGADVAMVGVVAVLVIGTGVVVVLLVKEKHRRDREKAAETERILNTPLDAADPTLAKYEDASAAKRT</sequence>
<comment type="caution">
    <text evidence="2">The sequence shown here is derived from an EMBL/GenBank/DDBJ whole genome shotgun (WGS) entry which is preliminary data.</text>
</comment>
<keyword evidence="1" id="KW-0812">Transmembrane</keyword>
<evidence type="ECO:0000256" key="1">
    <source>
        <dbReference type="SAM" id="Phobius"/>
    </source>
</evidence>
<protein>
    <submittedName>
        <fullName evidence="2">PE-PGRS family protein</fullName>
    </submittedName>
</protein>
<evidence type="ECO:0000313" key="3">
    <source>
        <dbReference type="Proteomes" id="UP000287470"/>
    </source>
</evidence>